<dbReference type="GeneID" id="98157817"/>
<dbReference type="InterPro" id="IPR018973">
    <property type="entry name" value="MZB"/>
</dbReference>
<feature type="compositionally biased region" description="Acidic residues" evidence="3">
    <location>
        <begin position="70"/>
        <end position="79"/>
    </location>
</feature>
<feature type="compositionally biased region" description="Low complexity" evidence="3">
    <location>
        <begin position="36"/>
        <end position="55"/>
    </location>
</feature>
<dbReference type="Pfam" id="PF00270">
    <property type="entry name" value="DEAD"/>
    <property type="match status" value="1"/>
</dbReference>
<feature type="region of interest" description="Disordered" evidence="3">
    <location>
        <begin position="295"/>
        <end position="339"/>
    </location>
</feature>
<accession>A0ABR4L221</accession>
<dbReference type="InterPro" id="IPR027417">
    <property type="entry name" value="P-loop_NTPase"/>
</dbReference>
<dbReference type="Pfam" id="PF00271">
    <property type="entry name" value="Helicase_C"/>
    <property type="match status" value="1"/>
</dbReference>
<dbReference type="PROSITE" id="PS50196">
    <property type="entry name" value="RANBD1"/>
    <property type="match status" value="1"/>
</dbReference>
<feature type="compositionally biased region" description="Acidic residues" evidence="3">
    <location>
        <begin position="312"/>
        <end position="331"/>
    </location>
</feature>
<evidence type="ECO:0000256" key="3">
    <source>
        <dbReference type="SAM" id="MobiDB-lite"/>
    </source>
</evidence>
<evidence type="ECO:0008006" key="9">
    <source>
        <dbReference type="Google" id="ProtNLM"/>
    </source>
</evidence>
<feature type="region of interest" description="Disordered" evidence="3">
    <location>
        <begin position="1"/>
        <end position="260"/>
    </location>
</feature>
<feature type="domain" description="Helicase ATP-binding" evidence="5">
    <location>
        <begin position="793"/>
        <end position="976"/>
    </location>
</feature>
<dbReference type="PROSITE" id="PS51194">
    <property type="entry name" value="HELICASE_CTER"/>
    <property type="match status" value="1"/>
</dbReference>
<dbReference type="EMBL" id="JBFXLR010000006">
    <property type="protein sequence ID" value="KAL2857547.1"/>
    <property type="molecule type" value="Genomic_DNA"/>
</dbReference>
<evidence type="ECO:0000256" key="1">
    <source>
        <dbReference type="ARBA" id="ARBA00022741"/>
    </source>
</evidence>
<feature type="compositionally biased region" description="Low complexity" evidence="3">
    <location>
        <begin position="1319"/>
        <end position="1331"/>
    </location>
</feature>
<feature type="compositionally biased region" description="Basic and acidic residues" evidence="3">
    <location>
        <begin position="56"/>
        <end position="69"/>
    </location>
</feature>
<feature type="domain" description="RanBD1" evidence="4">
    <location>
        <begin position="325"/>
        <end position="418"/>
    </location>
</feature>
<keyword evidence="1" id="KW-0547">Nucleotide-binding</keyword>
<dbReference type="InterPro" id="IPR011993">
    <property type="entry name" value="PH-like_dom_sf"/>
</dbReference>
<gene>
    <name evidence="7" type="ORF">BJX68DRAFT_253060</name>
</gene>
<feature type="compositionally biased region" description="Basic and acidic residues" evidence="3">
    <location>
        <begin position="89"/>
        <end position="102"/>
    </location>
</feature>
<feature type="region of interest" description="Disordered" evidence="3">
    <location>
        <begin position="1315"/>
        <end position="1342"/>
    </location>
</feature>
<evidence type="ECO:0000313" key="8">
    <source>
        <dbReference type="Proteomes" id="UP001610444"/>
    </source>
</evidence>
<evidence type="ECO:0000259" key="5">
    <source>
        <dbReference type="PROSITE" id="PS51192"/>
    </source>
</evidence>
<name>A0ABR4L221_9EURO</name>
<dbReference type="Pfam" id="PF00638">
    <property type="entry name" value="Ran_BP1"/>
    <property type="match status" value="1"/>
</dbReference>
<dbReference type="PROSITE" id="PS51192">
    <property type="entry name" value="HELICASE_ATP_BIND_1"/>
    <property type="match status" value="1"/>
</dbReference>
<dbReference type="SUPFAM" id="SSF52540">
    <property type="entry name" value="P-loop containing nucleoside triphosphate hydrolases"/>
    <property type="match status" value="1"/>
</dbReference>
<dbReference type="Gene3D" id="3.40.50.300">
    <property type="entry name" value="P-loop containing nucleotide triphosphate hydrolases"/>
    <property type="match status" value="2"/>
</dbReference>
<comment type="caution">
    <text evidence="7">The sequence shown here is derived from an EMBL/GenBank/DDBJ whole genome shotgun (WGS) entry which is preliminary data.</text>
</comment>
<keyword evidence="2" id="KW-0067">ATP-binding</keyword>
<evidence type="ECO:0000259" key="6">
    <source>
        <dbReference type="PROSITE" id="PS51194"/>
    </source>
</evidence>
<evidence type="ECO:0000256" key="2">
    <source>
        <dbReference type="ARBA" id="ARBA00022840"/>
    </source>
</evidence>
<feature type="compositionally biased region" description="Basic and acidic residues" evidence="3">
    <location>
        <begin position="1"/>
        <end position="11"/>
    </location>
</feature>
<dbReference type="SMART" id="SM00487">
    <property type="entry name" value="DEXDc"/>
    <property type="match status" value="1"/>
</dbReference>
<feature type="compositionally biased region" description="Low complexity" evidence="3">
    <location>
        <begin position="206"/>
        <end position="221"/>
    </location>
</feature>
<evidence type="ECO:0000259" key="4">
    <source>
        <dbReference type="PROSITE" id="PS50196"/>
    </source>
</evidence>
<dbReference type="Proteomes" id="UP001610444">
    <property type="component" value="Unassembled WGS sequence"/>
</dbReference>
<dbReference type="InterPro" id="IPR055227">
    <property type="entry name" value="HRQ1_WHD"/>
</dbReference>
<dbReference type="SMART" id="SM00160">
    <property type="entry name" value="RanBD"/>
    <property type="match status" value="1"/>
</dbReference>
<dbReference type="PANTHER" id="PTHR47957:SF3">
    <property type="entry name" value="ATP-DEPENDENT HELICASE HRQ1"/>
    <property type="match status" value="1"/>
</dbReference>
<organism evidence="7 8">
    <name type="scientific">Aspergillus pseudodeflectus</name>
    <dbReference type="NCBI Taxonomy" id="176178"/>
    <lineage>
        <taxon>Eukaryota</taxon>
        <taxon>Fungi</taxon>
        <taxon>Dikarya</taxon>
        <taxon>Ascomycota</taxon>
        <taxon>Pezizomycotina</taxon>
        <taxon>Eurotiomycetes</taxon>
        <taxon>Eurotiomycetidae</taxon>
        <taxon>Eurotiales</taxon>
        <taxon>Aspergillaceae</taxon>
        <taxon>Aspergillus</taxon>
        <taxon>Aspergillus subgen. Nidulantes</taxon>
    </lineage>
</organism>
<sequence>MASEIRDKELETTTDDSQASDNDGGERPVRNKLKETSITTAPKTTSTTFETAQEGESSRESSRGRKRSFDDDEMENTEDEPGHRRKRSRDSSTEEPTTKPDEGLAPEPGSTLKKKRSRDQLDKDEKTEEKGEKSNAKDSTEGGASAGTPAAEGQPEKKRHRDDSQERGSAPLPSAFTNTSSVSPFGSVGGSTSTSKPAEEEKPATSSSAFASSSLAAFASSEQSPFGSLGTSTPSIFKSSAESTPAETTKPAATGFSAATKPSGFAALGSGFSGFSGGFGGAGSGGGLTSFASATAPSALGSTSSKPFGAEADSDDEDDKEDDGDSEPAEFAEDKTDERFFERRIETGEEEEKTYFSCKAKLFHFSDKEWKERGLGTFKVNVKVTDGVEDKKSARMIMRADGVHRVMLNSPLFRGMTIGDATGKEPKSKQISLASLENSRTVPLLLRSVQEPSTQRKRKRATTNTKATKADSPLAKSDNWNPEQLSPSTDPSVEAPQPGKKTKKSTSTPKQKQQKKQEQPKRKPASSWPDMFTKLSRTHRALNLVYTFCCTRKHFATTFENIKNAVQAQTGGEPVTVEDIARVKVLIPRAIRLEYVDEAKLEVLSAGEREEVKGFGRGSGGIDMEEEAESITHALLFEFLDGDLKREKKDGTSARRDKDDDMKMPVFSQKQMLSLIEKRGQKFSDAVDAFLVRCEDESLDPVMLLESEKDAYIPEPPILGPIPKDRKTMAEIIEEIRALDWYTGQIVPEGHRAFDAQPAIYGDLKFALSQDLVNALYNTKGITRFYSHQAEAINHLHDGQNVIVSTSTSSGKSLIYQVPMLHELEQDPKSRGMYIFPTKALAQDQKRSMQELLQYLDGLQGTLVETFDGDTPMGNRNAIREDARIIFTNPDMLHITILPQESSWRSFLQNLKFVVVDELHVYNGLFGSHVAFIMRRLRRICAAVGNRHVRFISCSATVANPEDHMKAIFGVDDVRLIDFDGSPCGRKEFLCWNTPFKDPTDPTSGRGDSVAETARLFCQLILRGARVIAFCRIRKLCEVLLQAVRNECNRLERPEIGKLIMGYRGGYSPQDRRRIESEMFQGQLLGIVATNALELGVDIGSLDAVITLGFPYSISNLRQQSGRAGRRNKDSLSILVGDRYPTDQYYMRNPEELFSKPNCELQVDLLNELVLEGHIQCAAFEMPIKPDLDETYFGPQLAEVAVTRLSRDAMGFYHCHDRFRPQPSRCVPIRDTEDQHFAVIDTTNARNVVLEEVEASRAFFTLYEGGIFLHQGQTFLVKELNPDRFFARVVRVHVDWNTMQRDFTDIDPVETEHMRPIDHTSATNADNNNNSPEEKDKNSPDTTSRAFFGTVRIHAVVYGFFKIDKRGRVLDAVAVDNPPIDLFTKGMWLDVPKRALEILESRRLNIAAAIHAAEHAVLSLLPSFVISSPGDVRTECKVAKKELGKGLKRALGDEELDKRIEQLRPPARQRPARLTFYDAKGGSCGSGIARKAFEFVDSLLRRAVARIEACVCISPKGCLECVCDERCKEMNSVMSKAGAAVVLRCLLGWEVDVESLPWGEVDDDGVDELGELAGGLETVILASEIPWRSSEPV</sequence>
<dbReference type="PANTHER" id="PTHR47957">
    <property type="entry name" value="ATP-DEPENDENT HELICASE HRQ1"/>
    <property type="match status" value="1"/>
</dbReference>
<feature type="compositionally biased region" description="Polar residues" evidence="3">
    <location>
        <begin position="478"/>
        <end position="491"/>
    </location>
</feature>
<feature type="compositionally biased region" description="Basic and acidic residues" evidence="3">
    <location>
        <begin position="118"/>
        <end position="140"/>
    </location>
</feature>
<feature type="domain" description="Helicase C-terminal" evidence="6">
    <location>
        <begin position="1016"/>
        <end position="1169"/>
    </location>
</feature>
<dbReference type="Pfam" id="PF09369">
    <property type="entry name" value="MZB"/>
    <property type="match status" value="1"/>
</dbReference>
<dbReference type="Pfam" id="PF22982">
    <property type="entry name" value="WHD_HRQ1"/>
    <property type="match status" value="1"/>
</dbReference>
<proteinExistence type="predicted"/>
<dbReference type="SUPFAM" id="SSF50729">
    <property type="entry name" value="PH domain-like"/>
    <property type="match status" value="1"/>
</dbReference>
<dbReference type="CDD" id="cd17923">
    <property type="entry name" value="DEXHc_Hrq1-like"/>
    <property type="match status" value="1"/>
</dbReference>
<protein>
    <recommendedName>
        <fullName evidence="9">P-loop containing nucleoside triphosphate hydrolase protein</fullName>
    </recommendedName>
</protein>
<keyword evidence="8" id="KW-1185">Reference proteome</keyword>
<feature type="compositionally biased region" description="Basic and acidic residues" evidence="3">
    <location>
        <begin position="24"/>
        <end position="35"/>
    </location>
</feature>
<dbReference type="InterPro" id="IPR011545">
    <property type="entry name" value="DEAD/DEAH_box_helicase_dom"/>
</dbReference>
<dbReference type="CDD" id="cd18797">
    <property type="entry name" value="SF2_C_Hrq"/>
    <property type="match status" value="1"/>
</dbReference>
<dbReference type="InterPro" id="IPR014001">
    <property type="entry name" value="Helicase_ATP-bd"/>
</dbReference>
<feature type="compositionally biased region" description="Low complexity" evidence="3">
    <location>
        <begin position="179"/>
        <end position="195"/>
    </location>
</feature>
<dbReference type="InterPro" id="IPR001650">
    <property type="entry name" value="Helicase_C-like"/>
</dbReference>
<dbReference type="Gene3D" id="2.30.29.30">
    <property type="entry name" value="Pleckstrin-homology domain (PH domain)/Phosphotyrosine-binding domain (PTB)"/>
    <property type="match status" value="1"/>
</dbReference>
<dbReference type="RefSeq" id="XP_070903078.1">
    <property type="nucleotide sequence ID" value="XM_071042653.1"/>
</dbReference>
<dbReference type="InterPro" id="IPR000156">
    <property type="entry name" value="Ran_bind_dom"/>
</dbReference>
<evidence type="ECO:0000313" key="7">
    <source>
        <dbReference type="EMBL" id="KAL2857547.1"/>
    </source>
</evidence>
<dbReference type="SMART" id="SM00490">
    <property type="entry name" value="HELICc"/>
    <property type="match status" value="1"/>
</dbReference>
<feature type="compositionally biased region" description="Polar residues" evidence="3">
    <location>
        <begin position="222"/>
        <end position="247"/>
    </location>
</feature>
<reference evidence="7 8" key="1">
    <citation type="submission" date="2024-07" db="EMBL/GenBank/DDBJ databases">
        <title>Section-level genome sequencing and comparative genomics of Aspergillus sections Usti and Cavernicolus.</title>
        <authorList>
            <consortium name="Lawrence Berkeley National Laboratory"/>
            <person name="Nybo J.L."/>
            <person name="Vesth T.C."/>
            <person name="Theobald S."/>
            <person name="Frisvad J.C."/>
            <person name="Larsen T.O."/>
            <person name="Kjaerboelling I."/>
            <person name="Rothschild-Mancinelli K."/>
            <person name="Lyhne E.K."/>
            <person name="Kogle M.E."/>
            <person name="Barry K."/>
            <person name="Clum A."/>
            <person name="Na H."/>
            <person name="Ledsgaard L."/>
            <person name="Lin J."/>
            <person name="Lipzen A."/>
            <person name="Kuo A."/>
            <person name="Riley R."/>
            <person name="Mondo S."/>
            <person name="LaButti K."/>
            <person name="Haridas S."/>
            <person name="Pangalinan J."/>
            <person name="Salamov A.A."/>
            <person name="Simmons B.A."/>
            <person name="Magnuson J.K."/>
            <person name="Chen J."/>
            <person name="Drula E."/>
            <person name="Henrissat B."/>
            <person name="Wiebenga A."/>
            <person name="Lubbers R.J."/>
            <person name="Gomes A.C."/>
            <person name="Macurrencykelacurrency M.R."/>
            <person name="Stajich J."/>
            <person name="Grigoriev I.V."/>
            <person name="Mortensen U.H."/>
            <person name="De vries R.P."/>
            <person name="Baker S.E."/>
            <person name="Andersen M.R."/>
        </authorList>
    </citation>
    <scope>NUCLEOTIDE SEQUENCE [LARGE SCALE GENOMIC DNA]</scope>
    <source>
        <strain evidence="7 8">CBS 756.74</strain>
    </source>
</reference>
<feature type="region of interest" description="Disordered" evidence="3">
    <location>
        <begin position="444"/>
        <end position="529"/>
    </location>
</feature>